<evidence type="ECO:0000313" key="1">
    <source>
        <dbReference type="EMBL" id="ACH69324.1"/>
    </source>
</evidence>
<reference evidence="1" key="1">
    <citation type="journal article" date="2009" name="Vet. Microbiol.">
        <title>Identification of genes associated with prophage-like gene transfer agents in the pathogenic intestinal spirochaetes Brachyspira hyodysenteriae, Brachyspira pilosicoli and Brachyspira intermedia.</title>
        <authorList>
            <person name="Motro Y."/>
            <person name="La T."/>
            <person name="Bellgard M.I."/>
            <person name="Dunn D.S."/>
            <person name="Phillips N.D."/>
            <person name="Hampson D.J."/>
        </authorList>
    </citation>
    <scope>NUCLEOTIDE SEQUENCE</scope>
    <source>
        <strain evidence="1">HB60</strain>
    </source>
</reference>
<dbReference type="AlphaFoldDB" id="B9USC1"/>
<sequence>MLSKEFKEKIQPEIDNHYLSHLVSFIESIINKERIERFNVQIANNKNIDKDDRQIIVDFISNNRFRFYPILLRKTKGLPLPASIDFMYKDDGQSSGAIIYYAEEITDKKQLRIFIAHELGHIYFEAISKITIDRDKYKLEDYINLFALFAIVDKDNFYNYKCKEITEDNVYKSIDTILSILSQVYVK</sequence>
<protein>
    <submittedName>
        <fullName evidence="1">Uncharacterized protein</fullName>
    </submittedName>
</protein>
<accession>B9USC1</accession>
<proteinExistence type="predicted"/>
<dbReference type="EMBL" id="FJ006933">
    <property type="protein sequence ID" value="ACH69324.1"/>
    <property type="molecule type" value="Genomic_DNA"/>
</dbReference>
<name>B9USC1_9SPIR</name>
<organism evidence="1">
    <name type="scientific">Brachyspira intermedia</name>
    <dbReference type="NCBI Taxonomy" id="84377"/>
    <lineage>
        <taxon>Bacteria</taxon>
        <taxon>Pseudomonadati</taxon>
        <taxon>Spirochaetota</taxon>
        <taxon>Spirochaetia</taxon>
        <taxon>Brachyspirales</taxon>
        <taxon>Brachyspiraceae</taxon>
        <taxon>Brachyspira</taxon>
    </lineage>
</organism>